<dbReference type="Pfam" id="PF05773">
    <property type="entry name" value="RWD"/>
    <property type="match status" value="1"/>
</dbReference>
<organism evidence="3 4">
    <name type="scientific">Dendrobium thyrsiflorum</name>
    <name type="common">Pinecone-like raceme dendrobium</name>
    <name type="synonym">Orchid</name>
    <dbReference type="NCBI Taxonomy" id="117978"/>
    <lineage>
        <taxon>Eukaryota</taxon>
        <taxon>Viridiplantae</taxon>
        <taxon>Streptophyta</taxon>
        <taxon>Embryophyta</taxon>
        <taxon>Tracheophyta</taxon>
        <taxon>Spermatophyta</taxon>
        <taxon>Magnoliopsida</taxon>
        <taxon>Liliopsida</taxon>
        <taxon>Asparagales</taxon>
        <taxon>Orchidaceae</taxon>
        <taxon>Epidendroideae</taxon>
        <taxon>Malaxideae</taxon>
        <taxon>Dendrobiinae</taxon>
        <taxon>Dendrobium</taxon>
    </lineage>
</organism>
<dbReference type="Proteomes" id="UP001552299">
    <property type="component" value="Unassembled WGS sequence"/>
</dbReference>
<feature type="region of interest" description="Disordered" evidence="1">
    <location>
        <begin position="357"/>
        <end position="407"/>
    </location>
</feature>
<keyword evidence="4" id="KW-1185">Reference proteome</keyword>
<gene>
    <name evidence="3" type="ORF">M5K25_007356</name>
</gene>
<dbReference type="EMBL" id="JANQDX010000006">
    <property type="protein sequence ID" value="KAL0923304.1"/>
    <property type="molecule type" value="Genomic_DNA"/>
</dbReference>
<dbReference type="InterPro" id="IPR013083">
    <property type="entry name" value="Znf_RING/FYVE/PHD"/>
</dbReference>
<sequence>MVNPKMNVSFSMLFRSKARQTEDHSKHNSASRPKSVFLQSMMAAMAEDDVRLEVEAVQAVYGDDSQIICDFPPHLTVHIKPRTADDSSQQFVETTIGIKGSTKYPEEPPHIYITYMKGMDDGRQAHLITSIQKRAEELSSFPMLVALCEEAVDLLTNMNHPEGDCPLCLYPLLSDDRSDASLPFMKLMSCYHCFHCECMIRFWMWTQDKNETKEINQALQTTPASVEVQRDDTSPAQVFQGSANQQKGNCPVCRKVFDAKDIEHVLEYLAANSSVMNPVDAAIDEEDKAVLFSEFQNNRRQKFDSILKLQQEKKGLIEPRKDLIIMPGMFLPESVEPATTSAEDKFEECRDRARNHGLHLNGDLAMKASATKPNNSNRRRKGSFKGNVNTESSRKQWVVKPINTSKQ</sequence>
<name>A0ABD0VE17_DENTH</name>
<dbReference type="AlphaFoldDB" id="A0ABD0VE17"/>
<dbReference type="InterPro" id="IPR039133">
    <property type="entry name" value="RNF25"/>
</dbReference>
<dbReference type="CDD" id="cd23818">
    <property type="entry name" value="RWD_RNF25"/>
    <property type="match status" value="1"/>
</dbReference>
<evidence type="ECO:0000259" key="2">
    <source>
        <dbReference type="PROSITE" id="PS50908"/>
    </source>
</evidence>
<dbReference type="PANTHER" id="PTHR13198">
    <property type="entry name" value="RING FINGER PROTEIN 25"/>
    <property type="match status" value="1"/>
</dbReference>
<dbReference type="SMART" id="SM00184">
    <property type="entry name" value="RING"/>
    <property type="match status" value="1"/>
</dbReference>
<dbReference type="InterPro" id="IPR006575">
    <property type="entry name" value="RWD_dom"/>
</dbReference>
<dbReference type="PROSITE" id="PS50908">
    <property type="entry name" value="RWD"/>
    <property type="match status" value="1"/>
</dbReference>
<comment type="caution">
    <text evidence="3">The sequence shown here is derived from an EMBL/GenBank/DDBJ whole genome shotgun (WGS) entry which is preliminary data.</text>
</comment>
<feature type="domain" description="RWD" evidence="2">
    <location>
        <begin position="52"/>
        <end position="158"/>
    </location>
</feature>
<dbReference type="FunFam" id="3.30.40.10:FF:000914">
    <property type="entry name" value="RWD domain-containing protein"/>
    <property type="match status" value="1"/>
</dbReference>
<evidence type="ECO:0000256" key="1">
    <source>
        <dbReference type="SAM" id="MobiDB-lite"/>
    </source>
</evidence>
<evidence type="ECO:0000313" key="4">
    <source>
        <dbReference type="Proteomes" id="UP001552299"/>
    </source>
</evidence>
<dbReference type="SUPFAM" id="SSF57850">
    <property type="entry name" value="RING/U-box"/>
    <property type="match status" value="1"/>
</dbReference>
<dbReference type="InterPro" id="IPR016135">
    <property type="entry name" value="UBQ-conjugating_enzyme/RWD"/>
</dbReference>
<accession>A0ABD0VE17</accession>
<protein>
    <recommendedName>
        <fullName evidence="2">RWD domain-containing protein</fullName>
    </recommendedName>
</protein>
<dbReference type="SUPFAM" id="SSF54495">
    <property type="entry name" value="UBC-like"/>
    <property type="match status" value="1"/>
</dbReference>
<dbReference type="Gene3D" id="3.10.110.10">
    <property type="entry name" value="Ubiquitin Conjugating Enzyme"/>
    <property type="match status" value="1"/>
</dbReference>
<dbReference type="InterPro" id="IPR001841">
    <property type="entry name" value="Znf_RING"/>
</dbReference>
<dbReference type="SMART" id="SM00591">
    <property type="entry name" value="RWD"/>
    <property type="match status" value="1"/>
</dbReference>
<reference evidence="3 4" key="1">
    <citation type="journal article" date="2024" name="Plant Biotechnol. J.">
        <title>Dendrobium thyrsiflorum genome and its molecular insights into genes involved in important horticultural traits.</title>
        <authorList>
            <person name="Chen B."/>
            <person name="Wang J.Y."/>
            <person name="Zheng P.J."/>
            <person name="Li K.L."/>
            <person name="Liang Y.M."/>
            <person name="Chen X.F."/>
            <person name="Zhang C."/>
            <person name="Zhao X."/>
            <person name="He X."/>
            <person name="Zhang G.Q."/>
            <person name="Liu Z.J."/>
            <person name="Xu Q."/>
        </authorList>
    </citation>
    <scope>NUCLEOTIDE SEQUENCE [LARGE SCALE GENOMIC DNA]</scope>
    <source>
        <strain evidence="3">GZMU011</strain>
    </source>
</reference>
<proteinExistence type="predicted"/>
<dbReference type="Gene3D" id="3.30.40.10">
    <property type="entry name" value="Zinc/RING finger domain, C3HC4 (zinc finger)"/>
    <property type="match status" value="1"/>
</dbReference>
<evidence type="ECO:0000313" key="3">
    <source>
        <dbReference type="EMBL" id="KAL0923304.1"/>
    </source>
</evidence>
<dbReference type="PANTHER" id="PTHR13198:SF4">
    <property type="entry name" value="E3 UBIQUITIN-PROTEIN LIGASE RNF25"/>
    <property type="match status" value="1"/>
</dbReference>